<organism evidence="3 4">
    <name type="scientific">Chara braunii</name>
    <name type="common">Braun's stonewort</name>
    <dbReference type="NCBI Taxonomy" id="69332"/>
    <lineage>
        <taxon>Eukaryota</taxon>
        <taxon>Viridiplantae</taxon>
        <taxon>Streptophyta</taxon>
        <taxon>Charophyceae</taxon>
        <taxon>Charales</taxon>
        <taxon>Characeae</taxon>
        <taxon>Chara</taxon>
    </lineage>
</organism>
<evidence type="ECO:0000313" key="4">
    <source>
        <dbReference type="Proteomes" id="UP000265515"/>
    </source>
</evidence>
<evidence type="ECO:0000313" key="3">
    <source>
        <dbReference type="EMBL" id="GBG80751.1"/>
    </source>
</evidence>
<feature type="transmembrane region" description="Helical" evidence="2">
    <location>
        <begin position="192"/>
        <end position="225"/>
    </location>
</feature>
<evidence type="ECO:0000256" key="1">
    <source>
        <dbReference type="SAM" id="MobiDB-lite"/>
    </source>
</evidence>
<feature type="transmembrane region" description="Helical" evidence="2">
    <location>
        <begin position="237"/>
        <end position="257"/>
    </location>
</feature>
<protein>
    <submittedName>
        <fullName evidence="3">Uncharacterized protein</fullName>
    </submittedName>
</protein>
<keyword evidence="2" id="KW-0812">Transmembrane</keyword>
<dbReference type="Proteomes" id="UP000265515">
    <property type="component" value="Unassembled WGS sequence"/>
</dbReference>
<keyword evidence="2" id="KW-0472">Membrane</keyword>
<proteinExistence type="predicted"/>
<keyword evidence="2" id="KW-1133">Transmembrane helix</keyword>
<accession>A0A388LEN3</accession>
<keyword evidence="4" id="KW-1185">Reference proteome</keyword>
<reference evidence="3 4" key="1">
    <citation type="journal article" date="2018" name="Cell">
        <title>The Chara Genome: Secondary Complexity and Implications for Plant Terrestrialization.</title>
        <authorList>
            <person name="Nishiyama T."/>
            <person name="Sakayama H."/>
            <person name="Vries J.D."/>
            <person name="Buschmann H."/>
            <person name="Saint-Marcoux D."/>
            <person name="Ullrich K.K."/>
            <person name="Haas F.B."/>
            <person name="Vanderstraeten L."/>
            <person name="Becker D."/>
            <person name="Lang D."/>
            <person name="Vosolsobe S."/>
            <person name="Rombauts S."/>
            <person name="Wilhelmsson P.K.I."/>
            <person name="Janitza P."/>
            <person name="Kern R."/>
            <person name="Heyl A."/>
            <person name="Rumpler F."/>
            <person name="Villalobos L.I.A.C."/>
            <person name="Clay J.M."/>
            <person name="Skokan R."/>
            <person name="Toyoda A."/>
            <person name="Suzuki Y."/>
            <person name="Kagoshima H."/>
            <person name="Schijlen E."/>
            <person name="Tajeshwar N."/>
            <person name="Catarino B."/>
            <person name="Hetherington A.J."/>
            <person name="Saltykova A."/>
            <person name="Bonnot C."/>
            <person name="Breuninger H."/>
            <person name="Symeonidi A."/>
            <person name="Radhakrishnan G.V."/>
            <person name="Van Nieuwerburgh F."/>
            <person name="Deforce D."/>
            <person name="Chang C."/>
            <person name="Karol K.G."/>
            <person name="Hedrich R."/>
            <person name="Ulvskov P."/>
            <person name="Glockner G."/>
            <person name="Delwiche C.F."/>
            <person name="Petrasek J."/>
            <person name="Van de Peer Y."/>
            <person name="Friml J."/>
            <person name="Beilby M."/>
            <person name="Dolan L."/>
            <person name="Kohara Y."/>
            <person name="Sugano S."/>
            <person name="Fujiyama A."/>
            <person name="Delaux P.-M."/>
            <person name="Quint M."/>
            <person name="TheiBen G."/>
            <person name="Hagemann M."/>
            <person name="Harholt J."/>
            <person name="Dunand C."/>
            <person name="Zachgo S."/>
            <person name="Langdale J."/>
            <person name="Maumus F."/>
            <person name="Straeten D.V.D."/>
            <person name="Gould S.B."/>
            <person name="Rensing S.A."/>
        </authorList>
    </citation>
    <scope>NUCLEOTIDE SEQUENCE [LARGE SCALE GENOMIC DNA]</scope>
    <source>
        <strain evidence="3 4">S276</strain>
    </source>
</reference>
<sequence length="357" mass="36970">MRAMEQHNGMNTEDPNGFLGPDGMSDLQLARDQCFEIGILLRNLNMGNVCEEDEDEDTLEMDADEEVDQHTVKWMKEHAVVISFVHQDEDPIPLNLKRQLIRVYEAAWVKDNNGAAVMQRGTLRNEGASMISYVPPKQEIAEFLIKKGSAKIPLVDEGLVVVASPSADVADAGTVPTVLAGGLRIDLHSSCFVVFVAAVGVAHLHSLVACVTPLAVAAVLVVAAVGVVEAMCTNASVGVAAIFVFAFVLHALVVAGADVAGVASGIAAVAGHLADTVAKDVVLVVPDADRACGVVVVAVSAFACLTGAGYAAVSACPGPVVAAFATVPLEHAVLAVSVPPRIVPVVVVPFGLAHAAP</sequence>
<dbReference type="EMBL" id="BFEA01000355">
    <property type="protein sequence ID" value="GBG80751.1"/>
    <property type="molecule type" value="Genomic_DNA"/>
</dbReference>
<feature type="region of interest" description="Disordered" evidence="1">
    <location>
        <begin position="1"/>
        <end position="23"/>
    </location>
</feature>
<comment type="caution">
    <text evidence="3">The sequence shown here is derived from an EMBL/GenBank/DDBJ whole genome shotgun (WGS) entry which is preliminary data.</text>
</comment>
<evidence type="ECO:0000256" key="2">
    <source>
        <dbReference type="SAM" id="Phobius"/>
    </source>
</evidence>
<gene>
    <name evidence="3" type="ORF">CBR_g31306</name>
</gene>
<name>A0A388LEN3_CHABU</name>
<dbReference type="Gramene" id="GBG80751">
    <property type="protein sequence ID" value="GBG80751"/>
    <property type="gene ID" value="CBR_g31306"/>
</dbReference>
<dbReference type="AlphaFoldDB" id="A0A388LEN3"/>